<evidence type="ECO:0000313" key="1">
    <source>
        <dbReference type="EMBL" id="MBM6754477.1"/>
    </source>
</evidence>
<evidence type="ECO:0000313" key="2">
    <source>
        <dbReference type="Proteomes" id="UP000776629"/>
    </source>
</evidence>
<reference evidence="1 2" key="1">
    <citation type="journal article" date="2021" name="Sci. Rep.">
        <title>The distribution of antibiotic resistance genes in chicken gut microbiota commensals.</title>
        <authorList>
            <person name="Juricova H."/>
            <person name="Matiasovicova J."/>
            <person name="Kubasova T."/>
            <person name="Cejkova D."/>
            <person name="Rychlik I."/>
        </authorList>
    </citation>
    <scope>NUCLEOTIDE SEQUENCE [LARGE SCALE GENOMIC DNA]</scope>
    <source>
        <strain evidence="1 2">An810</strain>
    </source>
</reference>
<comment type="caution">
    <text evidence="1">The sequence shown here is derived from an EMBL/GenBank/DDBJ whole genome shotgun (WGS) entry which is preliminary data.</text>
</comment>
<name>A0ABS2EQW3_9LACO</name>
<organism evidence="1 2">
    <name type="scientific">Limosilactobacillus alvi</name>
    <dbReference type="NCBI Taxonomy" id="990412"/>
    <lineage>
        <taxon>Bacteria</taxon>
        <taxon>Bacillati</taxon>
        <taxon>Bacillota</taxon>
        <taxon>Bacilli</taxon>
        <taxon>Lactobacillales</taxon>
        <taxon>Lactobacillaceae</taxon>
        <taxon>Limosilactobacillus</taxon>
    </lineage>
</organism>
<dbReference type="Gene3D" id="3.40.50.1820">
    <property type="entry name" value="alpha/beta hydrolase"/>
    <property type="match status" value="1"/>
</dbReference>
<protein>
    <submittedName>
        <fullName evidence="1">Alpha/beta hydrolase</fullName>
    </submittedName>
</protein>
<dbReference type="EMBL" id="JACJJQ010000031">
    <property type="protein sequence ID" value="MBM6754477.1"/>
    <property type="molecule type" value="Genomic_DNA"/>
</dbReference>
<keyword evidence="1" id="KW-0378">Hydrolase</keyword>
<dbReference type="InterPro" id="IPR029058">
    <property type="entry name" value="AB_hydrolase_fold"/>
</dbReference>
<gene>
    <name evidence="1" type="ORF">H5993_06875</name>
</gene>
<proteinExistence type="predicted"/>
<dbReference type="Pfam" id="PF26363">
    <property type="entry name" value="Phospholipase-like"/>
    <property type="match status" value="1"/>
</dbReference>
<dbReference type="Proteomes" id="UP000776629">
    <property type="component" value="Unassembled WGS sequence"/>
</dbReference>
<dbReference type="SUPFAM" id="SSF53474">
    <property type="entry name" value="alpha/beta-Hydrolases"/>
    <property type="match status" value="1"/>
</dbReference>
<keyword evidence="2" id="KW-1185">Reference proteome</keyword>
<accession>A0ABS2EQW3</accession>
<dbReference type="GO" id="GO:0016787">
    <property type="term" value="F:hydrolase activity"/>
    <property type="evidence" value="ECO:0007669"/>
    <property type="project" value="UniProtKB-KW"/>
</dbReference>
<sequence length="228" mass="25432">MFTNKDQAVVAFRGTNDRLDAIADSAIFSGTQPNQVKNFDQVLAALNPFQSIFLTGHSLGGYLAEYFAATKLMYDPRFIHGAVFNAPGIRDAWSWISGNLTHRMAATNSTILSRTSYINDADLSNPVYEAKMQSFAIHDDAVGGLFYYPNTKWAYAVNNRGTHSSSNFFAQRYSSEIANWFTTGYRMDTPVGLLDDDNDGFSNQLEAMIGSDRHDAISHHIILIKYTK</sequence>